<evidence type="ECO:0000313" key="1">
    <source>
        <dbReference type="EMBL" id="DAE12956.1"/>
    </source>
</evidence>
<sequence length="103" mass="11881">MKLKDKKIEICEYQYTKDKIGNMIKTLVPVAVVWAYFRQLSGQEVVTGVSTKTNETVLFQISYRADIKTTHVIRYKGALYDITRVDVFEGYKADLTLYCKAQS</sequence>
<dbReference type="Gene3D" id="2.40.10.270">
    <property type="entry name" value="Bacteriophage SPP1 head-tail adaptor protein"/>
    <property type="match status" value="1"/>
</dbReference>
<protein>
    <submittedName>
        <fullName evidence="1">Putative head tail adaptor</fullName>
    </submittedName>
</protein>
<accession>A0A8S5Q336</accession>
<name>A0A8S5Q336_9CAUD</name>
<organism evidence="1">
    <name type="scientific">Myoviridae sp. ct2DO6</name>
    <dbReference type="NCBI Taxonomy" id="2825020"/>
    <lineage>
        <taxon>Viruses</taxon>
        <taxon>Duplodnaviria</taxon>
        <taxon>Heunggongvirae</taxon>
        <taxon>Uroviricota</taxon>
        <taxon>Caudoviricetes</taxon>
    </lineage>
</organism>
<dbReference type="Pfam" id="PF05521">
    <property type="entry name" value="Phage_HCP"/>
    <property type="match status" value="1"/>
</dbReference>
<proteinExistence type="predicted"/>
<dbReference type="EMBL" id="BK015561">
    <property type="protein sequence ID" value="DAE12956.1"/>
    <property type="molecule type" value="Genomic_DNA"/>
</dbReference>
<dbReference type="NCBIfam" id="TIGR01563">
    <property type="entry name" value="gp16_SPP1"/>
    <property type="match status" value="1"/>
</dbReference>
<dbReference type="InterPro" id="IPR008767">
    <property type="entry name" value="Phage_SPP1_head-tail_adaptor"/>
</dbReference>
<dbReference type="InterPro" id="IPR038666">
    <property type="entry name" value="SSP1_head-tail_sf"/>
</dbReference>
<reference evidence="1" key="1">
    <citation type="journal article" date="2021" name="Proc. Natl. Acad. Sci. U.S.A.">
        <title>A Catalog of Tens of Thousands of Viruses from Human Metagenomes Reveals Hidden Associations with Chronic Diseases.</title>
        <authorList>
            <person name="Tisza M.J."/>
            <person name="Buck C.B."/>
        </authorList>
    </citation>
    <scope>NUCLEOTIDE SEQUENCE</scope>
    <source>
        <strain evidence="1">Ct2DO6</strain>
    </source>
</reference>